<gene>
    <name evidence="6" type="ORF">AB675_4471</name>
</gene>
<dbReference type="InterPro" id="IPR021520">
    <property type="entry name" value="Stealth_CR2"/>
</dbReference>
<dbReference type="OrthoDB" id="263283at2759"/>
<proteinExistence type="inferred from homology"/>
<evidence type="ECO:0000313" key="7">
    <source>
        <dbReference type="Proteomes" id="UP000038010"/>
    </source>
</evidence>
<dbReference type="GeneID" id="28736493"/>
<evidence type="ECO:0000259" key="5">
    <source>
        <dbReference type="Pfam" id="PF17103"/>
    </source>
</evidence>
<reference evidence="6 7" key="1">
    <citation type="submission" date="2015-06" db="EMBL/GenBank/DDBJ databases">
        <title>Draft genome of the ant-associated black yeast Phialophora attae CBS 131958.</title>
        <authorList>
            <person name="Moreno L.F."/>
            <person name="Stielow B.J."/>
            <person name="de Hoog S."/>
            <person name="Vicente V.A."/>
            <person name="Weiss V.A."/>
            <person name="de Vries M."/>
            <person name="Cruz L.M."/>
            <person name="Souza E.M."/>
        </authorList>
    </citation>
    <scope>NUCLEOTIDE SEQUENCE [LARGE SCALE GENOMIC DNA]</scope>
    <source>
        <strain evidence="6 7">CBS 131958</strain>
    </source>
</reference>
<evidence type="ECO:0000313" key="6">
    <source>
        <dbReference type="EMBL" id="KPI39104.1"/>
    </source>
</evidence>
<dbReference type="InterPro" id="IPR031356">
    <property type="entry name" value="Stealth_CR4"/>
</dbReference>
<dbReference type="Pfam" id="PF11380">
    <property type="entry name" value="Stealth_CR2"/>
    <property type="match status" value="1"/>
</dbReference>
<dbReference type="PANTHER" id="PTHR24045:SF0">
    <property type="entry name" value="N-ACETYLGLUCOSAMINE-1-PHOSPHOTRANSFERASE SUBUNITS ALPHA_BETA"/>
    <property type="match status" value="1"/>
</dbReference>
<dbReference type="PANTHER" id="PTHR24045">
    <property type="match status" value="1"/>
</dbReference>
<feature type="compositionally biased region" description="Basic and acidic residues" evidence="3">
    <location>
        <begin position="147"/>
        <end position="159"/>
    </location>
</feature>
<sequence>MSSRLSRRWLADLPRRPKPRRAVLTWMFLLAFVWAVFTYRNHPPQLRPRRGSIPPAYHEARSEKRPMLEPVVASSKAAQLNEAQDPVAFQPEKDLTTGASRGTAASLPTAKASAPTTNRTAASSVNHQRMHGSREKASAVHVSAGKAHTEIDSPDKATTQEDSSVQTDPETLPDFIFVPFEDVVHGVDLEGWEDRWISEAEYDAIEQGRLVEPRIDFVYLCKAIRGVNGSDDEFRATMLPFELESVLNDREGVWIASHGVNRYRDWDELRYSLRSVHENAGHFRNKLQIVVNTIGNASTATTRRRQTPSWLRDAEENGVQVIAQDDFVERQRAECLPTFNSLTIENQLFNLPSDIDQFFAMSDDMLLGARHAPSDVYSPLYGPVMGFKTNSYSAVNQPTEADAKRFGEKPFLIYTSWLLNRRFGVRKRKGQGHFGHSLSRSVMKEAITSFPKPEFESACKRFRGEPGFQLYSWYLSFHYLIERFREALIWSYVMLRSDVDDDGTLSWKERQRIVKEIKEGTKNIDKSSFRKRHYYHAAAFLEKAGLEPPQVNTNIQWTSWDGPVSMQNVDCSDFNIDDCLGPGFSYVKESAKNPLFSTTNVFDRAARQIPHCGDCLIRILLHQVRQGLSPLLPQADAQADKRELVVKILMRYKYTIMEPTNQLFVMVTDADQVDSTLTRKYVREGKQVPGQMCLNDDVSTTDEAELADTRQAMAELLEGLFPVKADWEK</sequence>
<feature type="domain" description="Stealth protein CR4 conserved region 4" evidence="5">
    <location>
        <begin position="692"/>
        <end position="729"/>
    </location>
</feature>
<dbReference type="EMBL" id="LFJN01000016">
    <property type="protein sequence ID" value="KPI39104.1"/>
    <property type="molecule type" value="Genomic_DNA"/>
</dbReference>
<dbReference type="GO" id="GO:0005794">
    <property type="term" value="C:Golgi apparatus"/>
    <property type="evidence" value="ECO:0007669"/>
    <property type="project" value="TreeGrafter"/>
</dbReference>
<comment type="similarity">
    <text evidence="1">Belongs to the stealth family.</text>
</comment>
<evidence type="ECO:0000256" key="3">
    <source>
        <dbReference type="SAM" id="MobiDB-lite"/>
    </source>
</evidence>
<name>A0A0N1H9V4_9EURO</name>
<dbReference type="GO" id="GO:0046835">
    <property type="term" value="P:carbohydrate phosphorylation"/>
    <property type="evidence" value="ECO:0007669"/>
    <property type="project" value="TreeGrafter"/>
</dbReference>
<dbReference type="GO" id="GO:0003976">
    <property type="term" value="F:UDP-N-acetylglucosamine-lysosomal-enzyme N-acetylglucosaminephosphotransferase activity"/>
    <property type="evidence" value="ECO:0007669"/>
    <property type="project" value="TreeGrafter"/>
</dbReference>
<evidence type="ECO:0000256" key="2">
    <source>
        <dbReference type="ARBA" id="ARBA00022679"/>
    </source>
</evidence>
<dbReference type="AlphaFoldDB" id="A0A0N1H9V4"/>
<accession>A0A0N1H9V4</accession>
<protein>
    <submittedName>
        <fullName evidence="6">3-O-alpha-D-mannopyranosyl-alpha-D-mannopyranose xylosylphosphotransferase</fullName>
    </submittedName>
</protein>
<feature type="compositionally biased region" description="Basic and acidic residues" evidence="3">
    <location>
        <begin position="58"/>
        <end position="67"/>
    </location>
</feature>
<keyword evidence="2 6" id="KW-0808">Transferase</keyword>
<keyword evidence="7" id="KW-1185">Reference proteome</keyword>
<organism evidence="6 7">
    <name type="scientific">Cyphellophora attinorum</name>
    <dbReference type="NCBI Taxonomy" id="1664694"/>
    <lineage>
        <taxon>Eukaryota</taxon>
        <taxon>Fungi</taxon>
        <taxon>Dikarya</taxon>
        <taxon>Ascomycota</taxon>
        <taxon>Pezizomycotina</taxon>
        <taxon>Eurotiomycetes</taxon>
        <taxon>Chaetothyriomycetidae</taxon>
        <taxon>Chaetothyriales</taxon>
        <taxon>Cyphellophoraceae</taxon>
        <taxon>Cyphellophora</taxon>
    </lineage>
</organism>
<dbReference type="InterPro" id="IPR047141">
    <property type="entry name" value="Stealth"/>
</dbReference>
<dbReference type="Pfam" id="PF17103">
    <property type="entry name" value="Stealth_CR4"/>
    <property type="match status" value="1"/>
</dbReference>
<dbReference type="Proteomes" id="UP000038010">
    <property type="component" value="Unassembled WGS sequence"/>
</dbReference>
<feature type="compositionally biased region" description="Polar residues" evidence="3">
    <location>
        <begin position="114"/>
        <end position="127"/>
    </location>
</feature>
<dbReference type="STRING" id="1664694.A0A0N1H9V4"/>
<evidence type="ECO:0000256" key="1">
    <source>
        <dbReference type="ARBA" id="ARBA00007583"/>
    </source>
</evidence>
<evidence type="ECO:0000259" key="4">
    <source>
        <dbReference type="Pfam" id="PF11380"/>
    </source>
</evidence>
<dbReference type="RefSeq" id="XP_017999067.1">
    <property type="nucleotide sequence ID" value="XM_018144613.1"/>
</dbReference>
<feature type="region of interest" description="Disordered" evidence="3">
    <location>
        <begin position="44"/>
        <end position="168"/>
    </location>
</feature>
<comment type="caution">
    <text evidence="6">The sequence shown here is derived from an EMBL/GenBank/DDBJ whole genome shotgun (WGS) entry which is preliminary data.</text>
</comment>
<dbReference type="VEuPathDB" id="FungiDB:AB675_4471"/>
<feature type="domain" description="Stealth protein CR2 conserved region 2" evidence="4">
    <location>
        <begin position="262"/>
        <end position="378"/>
    </location>
</feature>